<evidence type="ECO:0000256" key="9">
    <source>
        <dbReference type="ARBA" id="ARBA00022679"/>
    </source>
</evidence>
<dbReference type="InterPro" id="IPR036097">
    <property type="entry name" value="HisK_dim/P_sf"/>
</dbReference>
<dbReference type="PRINTS" id="PR00344">
    <property type="entry name" value="BCTRLSENSOR"/>
</dbReference>
<dbReference type="FunFam" id="1.10.287.130:FF:000001">
    <property type="entry name" value="Two-component sensor histidine kinase"/>
    <property type="match status" value="1"/>
</dbReference>
<dbReference type="SMART" id="SM00388">
    <property type="entry name" value="HisKA"/>
    <property type="match status" value="1"/>
</dbReference>
<dbReference type="InterPro" id="IPR003594">
    <property type="entry name" value="HATPase_dom"/>
</dbReference>
<evidence type="ECO:0000259" key="18">
    <source>
        <dbReference type="PROSITE" id="PS50109"/>
    </source>
</evidence>
<evidence type="ECO:0000256" key="3">
    <source>
        <dbReference type="ARBA" id="ARBA00012438"/>
    </source>
</evidence>
<evidence type="ECO:0000256" key="8">
    <source>
        <dbReference type="ARBA" id="ARBA00022592"/>
    </source>
</evidence>
<comment type="subcellular location">
    <subcellularLocation>
        <location evidence="2">Cell membrane</location>
    </subcellularLocation>
</comment>
<dbReference type="AlphaFoldDB" id="A0A3N0V0J5"/>
<evidence type="ECO:0000256" key="7">
    <source>
        <dbReference type="ARBA" id="ARBA00022553"/>
    </source>
</evidence>
<dbReference type="GO" id="GO:0006817">
    <property type="term" value="P:phosphate ion transport"/>
    <property type="evidence" value="ECO:0007669"/>
    <property type="project" value="UniProtKB-KW"/>
</dbReference>
<dbReference type="Pfam" id="PF02518">
    <property type="entry name" value="HATPase_c"/>
    <property type="match status" value="1"/>
</dbReference>
<reference evidence="19 20" key="1">
    <citation type="submission" date="2018-10" db="EMBL/GenBank/DDBJ databases">
        <authorList>
            <person name="Chen W.-M."/>
        </authorList>
    </citation>
    <scope>NUCLEOTIDE SEQUENCE [LARGE SCALE GENOMIC DNA]</scope>
    <source>
        <strain evidence="19 20">H-5</strain>
    </source>
</reference>
<keyword evidence="6" id="KW-1003">Cell membrane</keyword>
<dbReference type="GO" id="GO:0000155">
    <property type="term" value="F:phosphorelay sensor kinase activity"/>
    <property type="evidence" value="ECO:0007669"/>
    <property type="project" value="InterPro"/>
</dbReference>
<dbReference type="EC" id="2.7.13.3" evidence="3"/>
<keyword evidence="8" id="KW-0592">Phosphate transport</keyword>
<evidence type="ECO:0000256" key="13">
    <source>
        <dbReference type="ARBA" id="ARBA00022840"/>
    </source>
</evidence>
<dbReference type="Gene3D" id="3.30.565.10">
    <property type="entry name" value="Histidine kinase-like ATPase, C-terminal domain"/>
    <property type="match status" value="1"/>
</dbReference>
<dbReference type="NCBIfam" id="TIGR02966">
    <property type="entry name" value="phoR_proteo"/>
    <property type="match status" value="1"/>
</dbReference>
<dbReference type="CDD" id="cd00082">
    <property type="entry name" value="HisKA"/>
    <property type="match status" value="1"/>
</dbReference>
<dbReference type="InterPro" id="IPR021766">
    <property type="entry name" value="PhoR_N"/>
</dbReference>
<keyword evidence="14" id="KW-1133">Transmembrane helix</keyword>
<dbReference type="GO" id="GO:0005524">
    <property type="term" value="F:ATP binding"/>
    <property type="evidence" value="ECO:0007669"/>
    <property type="project" value="UniProtKB-KW"/>
</dbReference>
<name>A0A3N0V0J5_9PROT</name>
<dbReference type="Gene3D" id="1.10.287.130">
    <property type="match status" value="1"/>
</dbReference>
<keyword evidence="20" id="KW-1185">Reference proteome</keyword>
<evidence type="ECO:0000313" key="19">
    <source>
        <dbReference type="EMBL" id="ROH86225.1"/>
    </source>
</evidence>
<dbReference type="EMBL" id="RJVP01000003">
    <property type="protein sequence ID" value="ROH86225.1"/>
    <property type="molecule type" value="Genomic_DNA"/>
</dbReference>
<dbReference type="SUPFAM" id="SSF47384">
    <property type="entry name" value="Homodimeric domain of signal transducing histidine kinase"/>
    <property type="match status" value="1"/>
</dbReference>
<dbReference type="SMART" id="SM00387">
    <property type="entry name" value="HATPase_c"/>
    <property type="match status" value="1"/>
</dbReference>
<dbReference type="GO" id="GO:0004721">
    <property type="term" value="F:phosphoprotein phosphatase activity"/>
    <property type="evidence" value="ECO:0007669"/>
    <property type="project" value="InterPro"/>
</dbReference>
<keyword evidence="12 19" id="KW-0418">Kinase</keyword>
<evidence type="ECO:0000256" key="10">
    <source>
        <dbReference type="ARBA" id="ARBA00022692"/>
    </source>
</evidence>
<evidence type="ECO:0000256" key="5">
    <source>
        <dbReference type="ARBA" id="ARBA00022448"/>
    </source>
</evidence>
<dbReference type="NCBIfam" id="NF008235">
    <property type="entry name" value="PRK11006.1"/>
    <property type="match status" value="1"/>
</dbReference>
<proteinExistence type="predicted"/>
<dbReference type="SUPFAM" id="SSF55874">
    <property type="entry name" value="ATPase domain of HSP90 chaperone/DNA topoisomerase II/histidine kinase"/>
    <property type="match status" value="1"/>
</dbReference>
<dbReference type="Gene3D" id="3.30.450.20">
    <property type="entry name" value="PAS domain"/>
    <property type="match status" value="1"/>
</dbReference>
<dbReference type="InterPro" id="IPR050351">
    <property type="entry name" value="BphY/WalK/GraS-like"/>
</dbReference>
<dbReference type="GO" id="GO:0016036">
    <property type="term" value="P:cellular response to phosphate starvation"/>
    <property type="evidence" value="ECO:0007669"/>
    <property type="project" value="TreeGrafter"/>
</dbReference>
<keyword evidence="13" id="KW-0067">ATP-binding</keyword>
<dbReference type="RefSeq" id="WP_123237288.1">
    <property type="nucleotide sequence ID" value="NZ_RJVP01000003.1"/>
</dbReference>
<dbReference type="Proteomes" id="UP000275137">
    <property type="component" value="Unassembled WGS sequence"/>
</dbReference>
<dbReference type="Pfam" id="PF11808">
    <property type="entry name" value="PhoR"/>
    <property type="match status" value="1"/>
</dbReference>
<evidence type="ECO:0000256" key="12">
    <source>
        <dbReference type="ARBA" id="ARBA00022777"/>
    </source>
</evidence>
<keyword evidence="15" id="KW-0902">Two-component regulatory system</keyword>
<dbReference type="GO" id="GO:0005886">
    <property type="term" value="C:plasma membrane"/>
    <property type="evidence" value="ECO:0007669"/>
    <property type="project" value="UniProtKB-SubCell"/>
</dbReference>
<keyword evidence="9" id="KW-0808">Transferase</keyword>
<keyword evidence="7" id="KW-0597">Phosphoprotein</keyword>
<dbReference type="PROSITE" id="PS50109">
    <property type="entry name" value="HIS_KIN"/>
    <property type="match status" value="1"/>
</dbReference>
<dbReference type="PANTHER" id="PTHR45453:SF1">
    <property type="entry name" value="PHOSPHATE REGULON SENSOR PROTEIN PHOR"/>
    <property type="match status" value="1"/>
</dbReference>
<dbReference type="Pfam" id="PF00512">
    <property type="entry name" value="HisKA"/>
    <property type="match status" value="1"/>
</dbReference>
<organism evidence="19 20">
    <name type="scientific">Pseudomethylobacillus aquaticus</name>
    <dbReference type="NCBI Taxonomy" id="2676064"/>
    <lineage>
        <taxon>Bacteria</taxon>
        <taxon>Pseudomonadati</taxon>
        <taxon>Pseudomonadota</taxon>
        <taxon>Betaproteobacteria</taxon>
        <taxon>Nitrosomonadales</taxon>
        <taxon>Methylophilaceae</taxon>
        <taxon>Pseudomethylobacillus</taxon>
    </lineage>
</organism>
<dbReference type="Pfam" id="PF13188">
    <property type="entry name" value="PAS_8"/>
    <property type="match status" value="1"/>
</dbReference>
<dbReference type="InterPro" id="IPR004358">
    <property type="entry name" value="Sig_transdc_His_kin-like_C"/>
</dbReference>
<dbReference type="SUPFAM" id="SSF55785">
    <property type="entry name" value="PYP-like sensor domain (PAS domain)"/>
    <property type="match status" value="1"/>
</dbReference>
<comment type="caution">
    <text evidence="19">The sequence shown here is derived from an EMBL/GenBank/DDBJ whole genome shotgun (WGS) entry which is preliminary data.</text>
</comment>
<evidence type="ECO:0000256" key="4">
    <source>
        <dbReference type="ARBA" id="ARBA00019665"/>
    </source>
</evidence>
<comment type="catalytic activity">
    <reaction evidence="1">
        <text>ATP + protein L-histidine = ADP + protein N-phospho-L-histidine.</text>
        <dbReference type="EC" id="2.7.13.3"/>
    </reaction>
</comment>
<keyword evidence="11" id="KW-0547">Nucleotide-binding</keyword>
<evidence type="ECO:0000256" key="14">
    <source>
        <dbReference type="ARBA" id="ARBA00022989"/>
    </source>
</evidence>
<evidence type="ECO:0000256" key="15">
    <source>
        <dbReference type="ARBA" id="ARBA00023012"/>
    </source>
</evidence>
<feature type="domain" description="Histidine kinase" evidence="18">
    <location>
        <begin position="212"/>
        <end position="428"/>
    </location>
</feature>
<dbReference type="CDD" id="cd00130">
    <property type="entry name" value="PAS"/>
    <property type="match status" value="1"/>
</dbReference>
<evidence type="ECO:0000256" key="1">
    <source>
        <dbReference type="ARBA" id="ARBA00000085"/>
    </source>
</evidence>
<dbReference type="SMART" id="SM00091">
    <property type="entry name" value="PAS"/>
    <property type="match status" value="1"/>
</dbReference>
<keyword evidence="16" id="KW-0472">Membrane</keyword>
<evidence type="ECO:0000256" key="11">
    <source>
        <dbReference type="ARBA" id="ARBA00022741"/>
    </source>
</evidence>
<comment type="function">
    <text evidence="17">Member of the two-component regulatory system PhoR/PhoB involved in the phosphate regulon genes expression. PhoR may function as a membrane-associated protein kinase that phosphorylates PhoB in response to environmental signals.</text>
</comment>
<evidence type="ECO:0000256" key="2">
    <source>
        <dbReference type="ARBA" id="ARBA00004236"/>
    </source>
</evidence>
<evidence type="ECO:0000256" key="6">
    <source>
        <dbReference type="ARBA" id="ARBA00022475"/>
    </source>
</evidence>
<dbReference type="InterPro" id="IPR014310">
    <property type="entry name" value="Sig_transdc_His_kinase_PhoR"/>
</dbReference>
<accession>A0A3N0V0J5</accession>
<gene>
    <name evidence="19" type="primary">phoR</name>
    <name evidence="19" type="ORF">ED236_07215</name>
</gene>
<keyword evidence="10" id="KW-0812">Transmembrane</keyword>
<dbReference type="InterPro" id="IPR005467">
    <property type="entry name" value="His_kinase_dom"/>
</dbReference>
<sequence length="433" mass="49409">MQDIRWRAFWLLLTWLFFCLILGLATSTEVASLVFSAGLLLYYFNHLFWLQQLLDWFRKPELSTMPIGKGLWEDVFSAVYQHQRRHSRSQTQLSSALDRFRHAASALPDGVVLLNGQDQIEWCNPPAEHLLGLSLPQDTGQPIGYLVRHTDFIEYMHSGDYEDAIKLRSWRMADVMLEIKLVSFGSKQKLLICRDISQVEKLDAMRRDFIANVSHELRTPLTVVGGFLETLQDIDGAVPPSTKSYFNMMQEQTSRMRRLIEDLLMLSQLENSSILPQDSEIDVPKLLDLVMKEAHSLSNGRHHIKLESDNSIWMLGAQEELHSAFGNLVSNAVRYTPEGGTITLQWQARGQDAVFSVTDTGIGIEHKHIARITERFYRVDRSRSRETGGTGLGLSIVKHILSRHQGRLEIDSELGAGSTFRMVFAKNRVLRKS</sequence>
<dbReference type="InterPro" id="IPR036890">
    <property type="entry name" value="HATPase_C_sf"/>
</dbReference>
<protein>
    <recommendedName>
        <fullName evidence="4">Phosphate regulon sensor protein PhoR</fullName>
        <ecNumber evidence="3">2.7.13.3</ecNumber>
    </recommendedName>
</protein>
<evidence type="ECO:0000256" key="17">
    <source>
        <dbReference type="ARBA" id="ARBA00025207"/>
    </source>
</evidence>
<dbReference type="FunFam" id="3.30.565.10:FF:000032">
    <property type="entry name" value="Phosphate regulon sensor histidine kinase PhoR"/>
    <property type="match status" value="1"/>
</dbReference>
<dbReference type="InterPro" id="IPR035965">
    <property type="entry name" value="PAS-like_dom_sf"/>
</dbReference>
<dbReference type="InterPro" id="IPR000014">
    <property type="entry name" value="PAS"/>
</dbReference>
<evidence type="ECO:0000313" key="20">
    <source>
        <dbReference type="Proteomes" id="UP000275137"/>
    </source>
</evidence>
<keyword evidence="5" id="KW-0813">Transport</keyword>
<evidence type="ECO:0000256" key="16">
    <source>
        <dbReference type="ARBA" id="ARBA00023136"/>
    </source>
</evidence>
<dbReference type="InterPro" id="IPR003661">
    <property type="entry name" value="HisK_dim/P_dom"/>
</dbReference>
<dbReference type="PANTHER" id="PTHR45453">
    <property type="entry name" value="PHOSPHATE REGULON SENSOR PROTEIN PHOR"/>
    <property type="match status" value="1"/>
</dbReference>